<dbReference type="PROSITE" id="PS50883">
    <property type="entry name" value="EAL"/>
    <property type="match status" value="1"/>
</dbReference>
<dbReference type="RefSeq" id="WP_305172685.1">
    <property type="nucleotide sequence ID" value="NZ_JAUUDS010000002.1"/>
</dbReference>
<dbReference type="InterPro" id="IPR035919">
    <property type="entry name" value="EAL_sf"/>
</dbReference>
<keyword evidence="4" id="KW-1185">Reference proteome</keyword>
<dbReference type="Gene3D" id="3.30.70.270">
    <property type="match status" value="1"/>
</dbReference>
<feature type="domain" description="EAL" evidence="2">
    <location>
        <begin position="507"/>
        <end position="760"/>
    </location>
</feature>
<accession>A0ABT9EJ94</accession>
<sequence>MRLDRRPSSWITLALIVALGIAMMTSRTGDAIDRGLMPLRFAAVDRSASGTIVMVEMDAESAAAIRRWPWSRTHYAMVVDHLRKAGAASIVFDVDFSSASDAAGDQLFANALARAPGLVALPTFSQNASSSDRRSIDALPIPILRDHVALASVSIRPSEDGQVRDMPLATVTEGQPRPSLSAYIAARSGVVDQQFPIDMSIDPATIPRMSFVDVRNGLFDPALVKGRNILIGATAIEMGDRYGTPRWGVVPGVVVQALAAETLLRGTPRYGSRSAMLMLGALIAAAMLRCRSAMSSIVIGAIAGIAIVIGVLVAQYHTLIVMPLATALMMIFGAAVTCGVRDVLRRFHDQRLSDEATGLANARALLRQASGQDMVVLAAAQIGNYDALRAVLGERAIGDVVIRISERLALAGERRAVYRATDHQLVFLLGVEQAIDDTLHGLRALLLQPVEVSGRRVDVALTIGVATGVRANLERLLAGATLAADEARAGDSFWRRAEMDTDSLDRSISLMGELDEAIAAGHVQVFYQPKYDLRRHQITSVEALVRWRHPVRGFIGPDLFIPVAEKSNRIAPLTLHVLAQVLHDLSAWRIDHPHVTAAVNISAKLLSDAAFNGAVERLVASASVPTAAIVFEVTESAAMSDASAAIASLNRYRELGIAISMDDYGTGQSTLTYLRELPISELKIDRTFVQFAHSNHDDGILVRSTIELAHQLGLKVVAEGVEEEACLTFLTACGCDLIQGYFISKPLPLADLRMLLDEGMQRAA</sequence>
<feature type="transmembrane region" description="Helical" evidence="1">
    <location>
        <begin position="320"/>
        <end position="344"/>
    </location>
</feature>
<dbReference type="InterPro" id="IPR043128">
    <property type="entry name" value="Rev_trsase/Diguanyl_cyclase"/>
</dbReference>
<gene>
    <name evidence="3" type="ORF">Q5H91_07290</name>
</gene>
<organism evidence="3 4">
    <name type="scientific">Sphingomonas aurea</name>
    <dbReference type="NCBI Taxonomy" id="3063994"/>
    <lineage>
        <taxon>Bacteria</taxon>
        <taxon>Pseudomonadati</taxon>
        <taxon>Pseudomonadota</taxon>
        <taxon>Alphaproteobacteria</taxon>
        <taxon>Sphingomonadales</taxon>
        <taxon>Sphingomonadaceae</taxon>
        <taxon>Sphingomonas</taxon>
    </lineage>
</organism>
<dbReference type="InterPro" id="IPR050706">
    <property type="entry name" value="Cyclic-di-GMP_PDE-like"/>
</dbReference>
<dbReference type="EMBL" id="JAUUDS010000002">
    <property type="protein sequence ID" value="MDP1027011.1"/>
    <property type="molecule type" value="Genomic_DNA"/>
</dbReference>
<dbReference type="Proteomes" id="UP001230685">
    <property type="component" value="Unassembled WGS sequence"/>
</dbReference>
<name>A0ABT9EJ94_9SPHN</name>
<dbReference type="SMART" id="SM01080">
    <property type="entry name" value="CHASE2"/>
    <property type="match status" value="1"/>
</dbReference>
<feature type="transmembrane region" description="Helical" evidence="1">
    <location>
        <begin position="295"/>
        <end position="314"/>
    </location>
</feature>
<evidence type="ECO:0000259" key="2">
    <source>
        <dbReference type="PROSITE" id="PS50883"/>
    </source>
</evidence>
<dbReference type="SUPFAM" id="SSF141868">
    <property type="entry name" value="EAL domain-like"/>
    <property type="match status" value="1"/>
</dbReference>
<keyword evidence="1" id="KW-0472">Membrane</keyword>
<dbReference type="Pfam" id="PF05226">
    <property type="entry name" value="CHASE2"/>
    <property type="match status" value="1"/>
</dbReference>
<dbReference type="SMART" id="SM00052">
    <property type="entry name" value="EAL"/>
    <property type="match status" value="1"/>
</dbReference>
<dbReference type="Gene3D" id="3.20.20.450">
    <property type="entry name" value="EAL domain"/>
    <property type="match status" value="1"/>
</dbReference>
<keyword evidence="1" id="KW-0812">Transmembrane</keyword>
<reference evidence="3 4" key="1">
    <citation type="submission" date="2023-07" db="EMBL/GenBank/DDBJ databases">
        <authorList>
            <person name="Kim M.K."/>
        </authorList>
    </citation>
    <scope>NUCLEOTIDE SEQUENCE [LARGE SCALE GENOMIC DNA]</scope>
    <source>
        <strain evidence="3 4">KR1UV-12</strain>
    </source>
</reference>
<dbReference type="CDD" id="cd01948">
    <property type="entry name" value="EAL"/>
    <property type="match status" value="1"/>
</dbReference>
<evidence type="ECO:0000256" key="1">
    <source>
        <dbReference type="SAM" id="Phobius"/>
    </source>
</evidence>
<evidence type="ECO:0000313" key="3">
    <source>
        <dbReference type="EMBL" id="MDP1027011.1"/>
    </source>
</evidence>
<protein>
    <submittedName>
        <fullName evidence="3">EAL domain-containing protein</fullName>
    </submittedName>
</protein>
<dbReference type="InterPro" id="IPR001633">
    <property type="entry name" value="EAL_dom"/>
</dbReference>
<comment type="caution">
    <text evidence="3">The sequence shown here is derived from an EMBL/GenBank/DDBJ whole genome shotgun (WGS) entry which is preliminary data.</text>
</comment>
<dbReference type="InterPro" id="IPR007890">
    <property type="entry name" value="CHASE2"/>
</dbReference>
<keyword evidence="1" id="KW-1133">Transmembrane helix</keyword>
<evidence type="ECO:0000313" key="4">
    <source>
        <dbReference type="Proteomes" id="UP001230685"/>
    </source>
</evidence>
<dbReference type="PANTHER" id="PTHR33121:SF79">
    <property type="entry name" value="CYCLIC DI-GMP PHOSPHODIESTERASE PDED-RELATED"/>
    <property type="match status" value="1"/>
</dbReference>
<dbReference type="PANTHER" id="PTHR33121">
    <property type="entry name" value="CYCLIC DI-GMP PHOSPHODIESTERASE PDEF"/>
    <property type="match status" value="1"/>
</dbReference>
<dbReference type="Pfam" id="PF00563">
    <property type="entry name" value="EAL"/>
    <property type="match status" value="1"/>
</dbReference>
<proteinExistence type="predicted"/>